<dbReference type="AlphaFoldDB" id="A0A5B2VIH2"/>
<evidence type="ECO:0000256" key="1">
    <source>
        <dbReference type="SAM" id="Phobius"/>
    </source>
</evidence>
<feature type="transmembrane region" description="Helical" evidence="1">
    <location>
        <begin position="100"/>
        <end position="126"/>
    </location>
</feature>
<dbReference type="Proteomes" id="UP000324611">
    <property type="component" value="Unassembled WGS sequence"/>
</dbReference>
<proteinExistence type="predicted"/>
<feature type="transmembrane region" description="Helical" evidence="1">
    <location>
        <begin position="229"/>
        <end position="249"/>
    </location>
</feature>
<feature type="transmembrane region" description="Helical" evidence="1">
    <location>
        <begin position="59"/>
        <end position="79"/>
    </location>
</feature>
<evidence type="ECO:0000313" key="3">
    <source>
        <dbReference type="Proteomes" id="UP000324611"/>
    </source>
</evidence>
<feature type="transmembrane region" description="Helical" evidence="1">
    <location>
        <begin position="146"/>
        <end position="165"/>
    </location>
</feature>
<keyword evidence="3" id="KW-1185">Reference proteome</keyword>
<accession>A0A5B2VIH2</accession>
<reference evidence="2 3" key="1">
    <citation type="submission" date="2019-09" db="EMBL/GenBank/DDBJ databases">
        <title>Chitinophaga ginsengihumi sp. nov., isolated from soil of ginseng rhizosphere.</title>
        <authorList>
            <person name="Lee J."/>
        </authorList>
    </citation>
    <scope>NUCLEOTIDE SEQUENCE [LARGE SCALE GENOMIC DNA]</scope>
    <source>
        <strain evidence="2 3">BN140078</strain>
    </source>
</reference>
<comment type="caution">
    <text evidence="2">The sequence shown here is derived from an EMBL/GenBank/DDBJ whole genome shotgun (WGS) entry which is preliminary data.</text>
</comment>
<keyword evidence="1" id="KW-1133">Transmembrane helix</keyword>
<evidence type="ECO:0000313" key="2">
    <source>
        <dbReference type="EMBL" id="KAA2238871.1"/>
    </source>
</evidence>
<keyword evidence="1" id="KW-0812">Transmembrane</keyword>
<dbReference type="RefSeq" id="WP_149840050.1">
    <property type="nucleotide sequence ID" value="NZ_VUOC01000004.1"/>
</dbReference>
<feature type="transmembrane region" description="Helical" evidence="1">
    <location>
        <begin position="177"/>
        <end position="198"/>
    </location>
</feature>
<evidence type="ECO:0008006" key="4">
    <source>
        <dbReference type="Google" id="ProtNLM"/>
    </source>
</evidence>
<name>A0A5B2VIH2_9BACT</name>
<gene>
    <name evidence="2" type="ORF">F0L74_21900</name>
</gene>
<protein>
    <recommendedName>
        <fullName evidence="4">ABC-2 family transporter</fullName>
    </recommendedName>
</protein>
<feature type="transmembrane region" description="Helical" evidence="1">
    <location>
        <begin position="25"/>
        <end position="47"/>
    </location>
</feature>
<sequence length="256" mass="29488">MNNFFSLTRFSRLLIKHSAEHYRTYLMSVSVLAGVMIVGGAFIVYTMQEPMDARIQTSLFMLLMPVSGCIFTSTVFSDMGDKRKAIPALTLPASAFEKYLVSWVYSYAVFIVVYTVMFYLVLLALINIRRWPGFDMVIFNVFQEKFLVLFIIFSLLHAISLYGAIAFDKLHFIKTAFCFFISMLVLILCNTFLLGSLVKQQVFMAVPFGYLEFSEHGEYYSVSLSDVQFNWVMMVLCLIVVLIWTAAYCRLREKQV</sequence>
<reference evidence="2 3" key="2">
    <citation type="submission" date="2019-09" db="EMBL/GenBank/DDBJ databases">
        <authorList>
            <person name="Jin C."/>
        </authorList>
    </citation>
    <scope>NUCLEOTIDE SEQUENCE [LARGE SCALE GENOMIC DNA]</scope>
    <source>
        <strain evidence="2 3">BN140078</strain>
    </source>
</reference>
<dbReference type="EMBL" id="VUOC01000004">
    <property type="protein sequence ID" value="KAA2238871.1"/>
    <property type="molecule type" value="Genomic_DNA"/>
</dbReference>
<organism evidence="2 3">
    <name type="scientific">Chitinophaga agrisoli</name>
    <dbReference type="NCBI Taxonomy" id="2607653"/>
    <lineage>
        <taxon>Bacteria</taxon>
        <taxon>Pseudomonadati</taxon>
        <taxon>Bacteroidota</taxon>
        <taxon>Chitinophagia</taxon>
        <taxon>Chitinophagales</taxon>
        <taxon>Chitinophagaceae</taxon>
        <taxon>Chitinophaga</taxon>
    </lineage>
</organism>
<keyword evidence="1" id="KW-0472">Membrane</keyword>